<keyword evidence="7" id="KW-1185">Reference proteome</keyword>
<dbReference type="PROSITE" id="PS51352">
    <property type="entry name" value="THIOREDOXIN_2"/>
    <property type="match status" value="1"/>
</dbReference>
<evidence type="ECO:0000256" key="4">
    <source>
        <dbReference type="PIRSR" id="PIRSR603782-2"/>
    </source>
</evidence>
<feature type="domain" description="Thioredoxin" evidence="5">
    <location>
        <begin position="26"/>
        <end position="190"/>
    </location>
</feature>
<keyword evidence="4" id="KW-1015">Disulfide bond</keyword>
<sequence length="190" mass="21498">MKKHYILLFVLAITLLTGCGSSGIKGALNYEIDDFSYINQDGKTVGLTDLKGEVWIANFIFTSCDTVCPPMTAHMTELQKQLKDEGLDVRLVSFSVDPEVDTPEKLKEFAGRYPLSFENWDFLTGYSQKEIDNFAKSSFKTIVQKPEGQDQVIHGTLFYLIDQNGKVMKDYDGVENVAYDEIIEDVKKIK</sequence>
<dbReference type="InterPro" id="IPR013766">
    <property type="entry name" value="Thioredoxin_domain"/>
</dbReference>
<dbReference type="EMBL" id="WKKF01000006">
    <property type="protein sequence ID" value="MRX55831.1"/>
    <property type="molecule type" value="Genomic_DNA"/>
</dbReference>
<organism evidence="6 7">
    <name type="scientific">Metabacillus idriensis</name>
    <dbReference type="NCBI Taxonomy" id="324768"/>
    <lineage>
        <taxon>Bacteria</taxon>
        <taxon>Bacillati</taxon>
        <taxon>Bacillota</taxon>
        <taxon>Bacilli</taxon>
        <taxon>Bacillales</taxon>
        <taxon>Bacillaceae</taxon>
        <taxon>Metabacillus</taxon>
    </lineage>
</organism>
<evidence type="ECO:0000256" key="2">
    <source>
        <dbReference type="ARBA" id="ARBA00023008"/>
    </source>
</evidence>
<dbReference type="PANTHER" id="PTHR12151:SF25">
    <property type="entry name" value="LINALOOL DEHYDRATASE_ISOMERASE DOMAIN-CONTAINING PROTEIN"/>
    <property type="match status" value="1"/>
</dbReference>
<evidence type="ECO:0000256" key="3">
    <source>
        <dbReference type="PIRSR" id="PIRSR603782-1"/>
    </source>
</evidence>
<protein>
    <submittedName>
        <fullName evidence="6">Redoxin domain-containing protein</fullName>
    </submittedName>
</protein>
<dbReference type="Pfam" id="PF02630">
    <property type="entry name" value="SCO1-SenC"/>
    <property type="match status" value="1"/>
</dbReference>
<comment type="similarity">
    <text evidence="1">Belongs to the SCO1/2 family.</text>
</comment>
<dbReference type="InterPro" id="IPR003782">
    <property type="entry name" value="SCO1/SenC"/>
</dbReference>
<dbReference type="InterPro" id="IPR036249">
    <property type="entry name" value="Thioredoxin-like_sf"/>
</dbReference>
<proteinExistence type="inferred from homology"/>
<evidence type="ECO:0000313" key="6">
    <source>
        <dbReference type="EMBL" id="MRX55831.1"/>
    </source>
</evidence>
<feature type="binding site" evidence="3">
    <location>
        <position position="68"/>
    </location>
    <ligand>
        <name>Cu cation</name>
        <dbReference type="ChEBI" id="CHEBI:23378"/>
    </ligand>
</feature>
<accession>A0A6I2MH98</accession>
<dbReference type="PANTHER" id="PTHR12151">
    <property type="entry name" value="ELECTRON TRANSPORT PROTIN SCO1/SENC FAMILY MEMBER"/>
    <property type="match status" value="1"/>
</dbReference>
<evidence type="ECO:0000259" key="5">
    <source>
        <dbReference type="PROSITE" id="PS51352"/>
    </source>
</evidence>
<dbReference type="RefSeq" id="WP_154319195.1">
    <property type="nucleotide sequence ID" value="NZ_CAJGAA010000008.1"/>
</dbReference>
<evidence type="ECO:0000256" key="1">
    <source>
        <dbReference type="ARBA" id="ARBA00010996"/>
    </source>
</evidence>
<gene>
    <name evidence="6" type="ORF">GJU41_17855</name>
</gene>
<dbReference type="AlphaFoldDB" id="A0A6I2MH98"/>
<feature type="binding site" evidence="3">
    <location>
        <position position="64"/>
    </location>
    <ligand>
        <name>Cu cation</name>
        <dbReference type="ChEBI" id="CHEBI:23378"/>
    </ligand>
</feature>
<feature type="disulfide bond" description="Redox-active" evidence="4">
    <location>
        <begin position="64"/>
        <end position="68"/>
    </location>
</feature>
<dbReference type="Proteomes" id="UP000441585">
    <property type="component" value="Unassembled WGS sequence"/>
</dbReference>
<evidence type="ECO:0000313" key="7">
    <source>
        <dbReference type="Proteomes" id="UP000441585"/>
    </source>
</evidence>
<comment type="caution">
    <text evidence="6">The sequence shown here is derived from an EMBL/GenBank/DDBJ whole genome shotgun (WGS) entry which is preliminary data.</text>
</comment>
<name>A0A6I2MH98_9BACI</name>
<reference evidence="6 7" key="1">
    <citation type="submission" date="2019-11" db="EMBL/GenBank/DDBJ databases">
        <title>Bacillus idriensis genome.</title>
        <authorList>
            <person name="Konopka E.N."/>
            <person name="Newman J.D."/>
        </authorList>
    </citation>
    <scope>NUCLEOTIDE SEQUENCE [LARGE SCALE GENOMIC DNA]</scope>
    <source>
        <strain evidence="6 7">DSM 19097</strain>
    </source>
</reference>
<dbReference type="Gene3D" id="3.40.30.10">
    <property type="entry name" value="Glutaredoxin"/>
    <property type="match status" value="1"/>
</dbReference>
<dbReference type="CDD" id="cd02968">
    <property type="entry name" value="SCO"/>
    <property type="match status" value="1"/>
</dbReference>
<dbReference type="PROSITE" id="PS51257">
    <property type="entry name" value="PROKAR_LIPOPROTEIN"/>
    <property type="match status" value="1"/>
</dbReference>
<keyword evidence="2 3" id="KW-0186">Copper</keyword>
<dbReference type="GO" id="GO:0046872">
    <property type="term" value="F:metal ion binding"/>
    <property type="evidence" value="ECO:0007669"/>
    <property type="project" value="UniProtKB-KW"/>
</dbReference>
<keyword evidence="3" id="KW-0479">Metal-binding</keyword>
<dbReference type="SUPFAM" id="SSF52833">
    <property type="entry name" value="Thioredoxin-like"/>
    <property type="match status" value="1"/>
</dbReference>
<feature type="binding site" evidence="3">
    <location>
        <position position="154"/>
    </location>
    <ligand>
        <name>Cu cation</name>
        <dbReference type="ChEBI" id="CHEBI:23378"/>
    </ligand>
</feature>